<dbReference type="SUPFAM" id="SSF55469">
    <property type="entry name" value="FMN-dependent nitroreductase-like"/>
    <property type="match status" value="1"/>
</dbReference>
<comment type="similarity">
    <text evidence="5">Belongs to the nitroreductase family. HadB/RutE subfamily.</text>
</comment>
<evidence type="ECO:0000313" key="7">
    <source>
        <dbReference type="EMBL" id="ONM42924.1"/>
    </source>
</evidence>
<dbReference type="CDD" id="cd02148">
    <property type="entry name" value="RutE-like"/>
    <property type="match status" value="1"/>
</dbReference>
<keyword evidence="2 5" id="KW-0288">FMN</keyword>
<evidence type="ECO:0000256" key="3">
    <source>
        <dbReference type="ARBA" id="ARBA00022857"/>
    </source>
</evidence>
<dbReference type="Pfam" id="PF00881">
    <property type="entry name" value="Nitroreductase"/>
    <property type="match status" value="1"/>
</dbReference>
<evidence type="ECO:0000256" key="1">
    <source>
        <dbReference type="ARBA" id="ARBA00022630"/>
    </source>
</evidence>
<keyword evidence="3 5" id="KW-0521">NADP</keyword>
<dbReference type="Gene3D" id="3.40.109.10">
    <property type="entry name" value="NADH Oxidase"/>
    <property type="match status" value="1"/>
</dbReference>
<dbReference type="PANTHER" id="PTHR43543">
    <property type="entry name" value="MALONIC SEMIALDEHYDE REDUCTASE RUTE-RELATED"/>
    <property type="match status" value="1"/>
</dbReference>
<keyword evidence="8" id="KW-1185">Reference proteome</keyword>
<evidence type="ECO:0000256" key="5">
    <source>
        <dbReference type="HAMAP-Rule" id="MF_01204"/>
    </source>
</evidence>
<comment type="caution">
    <text evidence="7">The sequence shown here is derived from an EMBL/GenBank/DDBJ whole genome shotgun (WGS) entry which is preliminary data.</text>
</comment>
<dbReference type="GO" id="GO:0016491">
    <property type="term" value="F:oxidoreductase activity"/>
    <property type="evidence" value="ECO:0007669"/>
    <property type="project" value="UniProtKB-UniRule"/>
</dbReference>
<dbReference type="AlphaFoldDB" id="A0A1S8DBZ8"/>
<name>A0A1S8DBZ8_9GAMM</name>
<dbReference type="STRING" id="254161.SAMN05216256_12821"/>
<evidence type="ECO:0000313" key="8">
    <source>
        <dbReference type="Proteomes" id="UP000242847"/>
    </source>
</evidence>
<gene>
    <name evidence="7" type="ORF">BXT89_15390</name>
</gene>
<dbReference type="PANTHER" id="PTHR43543:SF1">
    <property type="entry name" value="MALONIC SEMIALDEHYDE REDUCTASE RUTE-RELATED"/>
    <property type="match status" value="1"/>
</dbReference>
<dbReference type="OrthoDB" id="9784375at2"/>
<organism evidence="7 8">
    <name type="scientific">Halopseudomonas pachastrellae</name>
    <dbReference type="NCBI Taxonomy" id="254161"/>
    <lineage>
        <taxon>Bacteria</taxon>
        <taxon>Pseudomonadati</taxon>
        <taxon>Pseudomonadota</taxon>
        <taxon>Gammaproteobacteria</taxon>
        <taxon>Pseudomonadales</taxon>
        <taxon>Pseudomonadaceae</taxon>
        <taxon>Halopseudomonas</taxon>
    </lineage>
</organism>
<reference evidence="7 8" key="1">
    <citation type="submission" date="2017-01" db="EMBL/GenBank/DDBJ databases">
        <title>Draft genome sequence of Pseudomonas pachastrellae type strain CCUG 46540T from a deep sea.</title>
        <authorList>
            <person name="Gomila M."/>
            <person name="Mulet M."/>
            <person name="Lalucat J."/>
            <person name="Garcia-Valdes E."/>
        </authorList>
    </citation>
    <scope>NUCLEOTIDE SEQUENCE [LARGE SCALE GENOMIC DNA]</scope>
    <source>
        <strain evidence="7 8">CCUG 46540</strain>
    </source>
</reference>
<dbReference type="HAMAP" id="MF_01204">
    <property type="entry name" value="Oxidoreductase_RutE_HadB"/>
    <property type="match status" value="1"/>
</dbReference>
<dbReference type="InterPro" id="IPR000415">
    <property type="entry name" value="Nitroreductase-like"/>
</dbReference>
<dbReference type="InterPro" id="IPR050461">
    <property type="entry name" value="Nitroreductase_HadB/RutE"/>
</dbReference>
<dbReference type="InterPro" id="IPR029479">
    <property type="entry name" value="Nitroreductase"/>
</dbReference>
<keyword evidence="4 5" id="KW-0560">Oxidoreductase</keyword>
<sequence>MYEEPLDQSALAQLFTEARSHNGWLDQPVPDSLLEAIYNLTKMGPTSANCSPARFVFVRTRQGKELLRPCLSSGNLEKTMSAPVTVIVAYDSRFYDALPELFPHADARSWFTGSPEMIYETAFRNSSMQAAYFIMAARSLGLDTGPMSGFDPKALDAAFFSDSHWKSNLLINLGYGDSSKVFDRLPRLAYSKACILT</sequence>
<keyword evidence="5" id="KW-0520">NAD</keyword>
<dbReference type="InterPro" id="IPR023936">
    <property type="entry name" value="RutE-like"/>
</dbReference>
<accession>A0A1S8DBZ8</accession>
<keyword evidence="1 5" id="KW-0285">Flavoprotein</keyword>
<comment type="cofactor">
    <cofactor evidence="5">
        <name>FMN</name>
        <dbReference type="ChEBI" id="CHEBI:58210"/>
    </cofactor>
</comment>
<evidence type="ECO:0000256" key="4">
    <source>
        <dbReference type="ARBA" id="ARBA00023002"/>
    </source>
</evidence>
<dbReference type="EC" id="1.-.-.-" evidence="5"/>
<proteinExistence type="inferred from homology"/>
<dbReference type="Proteomes" id="UP000242847">
    <property type="component" value="Unassembled WGS sequence"/>
</dbReference>
<dbReference type="EMBL" id="MUBC01000041">
    <property type="protein sequence ID" value="ONM42924.1"/>
    <property type="molecule type" value="Genomic_DNA"/>
</dbReference>
<evidence type="ECO:0000259" key="6">
    <source>
        <dbReference type="Pfam" id="PF00881"/>
    </source>
</evidence>
<feature type="domain" description="Nitroreductase" evidence="6">
    <location>
        <begin position="19"/>
        <end position="175"/>
    </location>
</feature>
<dbReference type="NCBIfam" id="NF003768">
    <property type="entry name" value="PRK05365.1"/>
    <property type="match status" value="1"/>
</dbReference>
<dbReference type="RefSeq" id="WP_083728569.1">
    <property type="nucleotide sequence ID" value="NZ_FOUD01000028.1"/>
</dbReference>
<evidence type="ECO:0000256" key="2">
    <source>
        <dbReference type="ARBA" id="ARBA00022643"/>
    </source>
</evidence>
<protein>
    <recommendedName>
        <fullName evidence="5">Putative NADH dehydrogenase/NAD(P)H nitroreductase BXT89_15390</fullName>
        <ecNumber evidence="5">1.-.-.-</ecNumber>
    </recommendedName>
</protein>